<dbReference type="GO" id="GO:0016740">
    <property type="term" value="F:transferase activity"/>
    <property type="evidence" value="ECO:0007669"/>
    <property type="project" value="UniProtKB-KW"/>
</dbReference>
<dbReference type="CDD" id="cd06532">
    <property type="entry name" value="Glyco_transf_25"/>
    <property type="match status" value="1"/>
</dbReference>
<evidence type="ECO:0000256" key="1">
    <source>
        <dbReference type="ARBA" id="ARBA00006721"/>
    </source>
</evidence>
<accession>A0A9P4JJ26</accession>
<keyword evidence="2" id="KW-0328">Glycosyltransferase</keyword>
<dbReference type="InterPro" id="IPR002654">
    <property type="entry name" value="Glyco_trans_25"/>
</dbReference>
<comment type="similarity">
    <text evidence="1">Belongs to the glycosyltransferase 25 family.</text>
</comment>
<feature type="region of interest" description="Disordered" evidence="4">
    <location>
        <begin position="160"/>
        <end position="182"/>
    </location>
</feature>
<evidence type="ECO:0000256" key="3">
    <source>
        <dbReference type="ARBA" id="ARBA00022679"/>
    </source>
</evidence>
<sequence length="413" mass="46482">MSSRKPHHYIPALSLLLITFFFFFLYKAYRSHIHTLCFYNTVGNATLGFQEILVISAPWRTDRRDAIALSTAYSGLRFSWIDGVVGKYIPEKAFPPGNHRGVSEGGRGSWRAHLDALRKVVQQNLTTALVLEDDADWDIRIKTQLLDFSAAARELPGLLADKEEESSTEHTTIPYPSRPSLNQKKFKATPDLEIPAAAAPSSIPHTSLSQPKTRSHPYGTTWDILWLGHCGTHLPPSTRITFAADATVPAPRHLKLMAHAPLDDIAAIYPPYTRVVHRANNTACTIAYAVTQAGARKMLYEFGVRAFEKGFDFALSDFCDGSTAKKGREANSEEREKEAKERRLLCLTISPPLFAHHFPEKMTSDIQGHGAGFEGKKETRYVRWSVRMNLERLMMAEEEERVEDQWPDTNEKG</sequence>
<reference evidence="6" key="1">
    <citation type="journal article" date="2020" name="Stud. Mycol.">
        <title>101 Dothideomycetes genomes: a test case for predicting lifestyles and emergence of pathogens.</title>
        <authorList>
            <person name="Haridas S."/>
            <person name="Albert R."/>
            <person name="Binder M."/>
            <person name="Bloem J."/>
            <person name="Labutti K."/>
            <person name="Salamov A."/>
            <person name="Andreopoulos B."/>
            <person name="Baker S."/>
            <person name="Barry K."/>
            <person name="Bills G."/>
            <person name="Bluhm B."/>
            <person name="Cannon C."/>
            <person name="Castanera R."/>
            <person name="Culley D."/>
            <person name="Daum C."/>
            <person name="Ezra D."/>
            <person name="Gonzalez J."/>
            <person name="Henrissat B."/>
            <person name="Kuo A."/>
            <person name="Liang C."/>
            <person name="Lipzen A."/>
            <person name="Lutzoni F."/>
            <person name="Magnuson J."/>
            <person name="Mondo S."/>
            <person name="Nolan M."/>
            <person name="Ohm R."/>
            <person name="Pangilinan J."/>
            <person name="Park H.-J."/>
            <person name="Ramirez L."/>
            <person name="Alfaro M."/>
            <person name="Sun H."/>
            <person name="Tritt A."/>
            <person name="Yoshinaga Y."/>
            <person name="Zwiers L.-H."/>
            <person name="Turgeon B."/>
            <person name="Goodwin S."/>
            <person name="Spatafora J."/>
            <person name="Crous P."/>
            <person name="Grigoriev I."/>
        </authorList>
    </citation>
    <scope>NUCLEOTIDE SEQUENCE</scope>
    <source>
        <strain evidence="6">ATCC 74209</strain>
    </source>
</reference>
<feature type="domain" description="Glycosyl transferase family 25" evidence="5">
    <location>
        <begin position="50"/>
        <end position="299"/>
    </location>
</feature>
<evidence type="ECO:0000313" key="7">
    <source>
        <dbReference type="Proteomes" id="UP000799536"/>
    </source>
</evidence>
<gene>
    <name evidence="6" type="ORF">GQ43DRAFT_456536</name>
</gene>
<dbReference type="EMBL" id="ML994028">
    <property type="protein sequence ID" value="KAF2200326.1"/>
    <property type="molecule type" value="Genomic_DNA"/>
</dbReference>
<comment type="caution">
    <text evidence="6">The sequence shown here is derived from an EMBL/GenBank/DDBJ whole genome shotgun (WGS) entry which is preliminary data.</text>
</comment>
<dbReference type="PANTHER" id="PTHR10730">
    <property type="entry name" value="PROCOLLAGEN-LYSINE,2-OXOGLUTARATE 5-DIOXYGENASE/GLYCOSYLTRANSFERASE 25 FAMILY MEMBER"/>
    <property type="match status" value="1"/>
</dbReference>
<protein>
    <recommendedName>
        <fullName evidence="5">Glycosyl transferase family 25 domain-containing protein</fullName>
    </recommendedName>
</protein>
<evidence type="ECO:0000256" key="2">
    <source>
        <dbReference type="ARBA" id="ARBA00022676"/>
    </source>
</evidence>
<dbReference type="AlphaFoldDB" id="A0A9P4JJ26"/>
<proteinExistence type="inferred from homology"/>
<dbReference type="Proteomes" id="UP000799536">
    <property type="component" value="Unassembled WGS sequence"/>
</dbReference>
<keyword evidence="3" id="KW-0808">Transferase</keyword>
<evidence type="ECO:0000259" key="5">
    <source>
        <dbReference type="Pfam" id="PF01755"/>
    </source>
</evidence>
<evidence type="ECO:0000256" key="4">
    <source>
        <dbReference type="SAM" id="MobiDB-lite"/>
    </source>
</evidence>
<dbReference type="OrthoDB" id="47375at2759"/>
<name>A0A9P4JJ26_9PLEO</name>
<dbReference type="PANTHER" id="PTHR10730:SF53">
    <property type="entry name" value="GLYCOSYLTRANSFERASE 25 FAMILY MEMBER"/>
    <property type="match status" value="1"/>
</dbReference>
<dbReference type="InterPro" id="IPR050757">
    <property type="entry name" value="Collagen_mod_GT25"/>
</dbReference>
<keyword evidence="7" id="KW-1185">Reference proteome</keyword>
<evidence type="ECO:0000313" key="6">
    <source>
        <dbReference type="EMBL" id="KAF2200326.1"/>
    </source>
</evidence>
<dbReference type="Pfam" id="PF01755">
    <property type="entry name" value="Glyco_transf_25"/>
    <property type="match status" value="1"/>
</dbReference>
<organism evidence="6 7">
    <name type="scientific">Delitschia confertaspora ATCC 74209</name>
    <dbReference type="NCBI Taxonomy" id="1513339"/>
    <lineage>
        <taxon>Eukaryota</taxon>
        <taxon>Fungi</taxon>
        <taxon>Dikarya</taxon>
        <taxon>Ascomycota</taxon>
        <taxon>Pezizomycotina</taxon>
        <taxon>Dothideomycetes</taxon>
        <taxon>Pleosporomycetidae</taxon>
        <taxon>Pleosporales</taxon>
        <taxon>Delitschiaceae</taxon>
        <taxon>Delitschia</taxon>
    </lineage>
</organism>